<gene>
    <name evidence="6" type="ORF">GCM10023175_02810</name>
</gene>
<feature type="binding site" evidence="4">
    <location>
        <begin position="113"/>
        <end position="114"/>
    </location>
    <ligand>
        <name>acetyl-CoA</name>
        <dbReference type="ChEBI" id="CHEBI:57288"/>
    </ligand>
</feature>
<evidence type="ECO:0000259" key="5">
    <source>
        <dbReference type="PROSITE" id="PS51186"/>
    </source>
</evidence>
<dbReference type="PANTHER" id="PTHR37817:SF1">
    <property type="entry name" value="N-ACETYLTRANSFERASE EIS"/>
    <property type="match status" value="1"/>
</dbReference>
<dbReference type="InterPro" id="IPR051554">
    <property type="entry name" value="Acetyltransferase_Eis"/>
</dbReference>
<dbReference type="SUPFAM" id="SSF55729">
    <property type="entry name" value="Acyl-CoA N-acyltransferases (Nat)"/>
    <property type="match status" value="1"/>
</dbReference>
<evidence type="ECO:0000256" key="1">
    <source>
        <dbReference type="ARBA" id="ARBA00009213"/>
    </source>
</evidence>
<dbReference type="Gene3D" id="3.40.630.30">
    <property type="match status" value="2"/>
</dbReference>
<dbReference type="InterPro" id="IPR025559">
    <property type="entry name" value="Eis_dom"/>
</dbReference>
<dbReference type="InterPro" id="IPR022902">
    <property type="entry name" value="NAcTrfase_Eis"/>
</dbReference>
<accession>A0ABP8REP0</accession>
<dbReference type="PROSITE" id="PS51186">
    <property type="entry name" value="GNAT"/>
    <property type="match status" value="1"/>
</dbReference>
<dbReference type="InterPro" id="IPR016181">
    <property type="entry name" value="Acyl_CoA_acyltransferase"/>
</dbReference>
<evidence type="ECO:0000313" key="7">
    <source>
        <dbReference type="Proteomes" id="UP001501598"/>
    </source>
</evidence>
<dbReference type="CDD" id="cd04301">
    <property type="entry name" value="NAT_SF"/>
    <property type="match status" value="1"/>
</dbReference>
<proteinExistence type="inferred from homology"/>
<dbReference type="RefSeq" id="WP_345411868.1">
    <property type="nucleotide sequence ID" value="NZ_BAABGT010000004.1"/>
</dbReference>
<evidence type="ECO:0000256" key="4">
    <source>
        <dbReference type="HAMAP-Rule" id="MF_01812"/>
    </source>
</evidence>
<feature type="binding site" evidence="4">
    <location>
        <begin position="88"/>
        <end position="93"/>
    </location>
    <ligand>
        <name>acetyl-CoA</name>
        <dbReference type="ChEBI" id="CHEBI:57288"/>
    </ligand>
</feature>
<comment type="subunit">
    <text evidence="4">Homohexamer; trimer of dimers.</text>
</comment>
<dbReference type="SUPFAM" id="SSF55718">
    <property type="entry name" value="SCP-like"/>
    <property type="match status" value="1"/>
</dbReference>
<keyword evidence="7" id="KW-1185">Reference proteome</keyword>
<comment type="similarity">
    <text evidence="1 4">Belongs to the acetyltransferase Eis family.</text>
</comment>
<reference evidence="7" key="1">
    <citation type="journal article" date="2019" name="Int. J. Syst. Evol. Microbiol.">
        <title>The Global Catalogue of Microorganisms (GCM) 10K type strain sequencing project: providing services to taxonomists for standard genome sequencing and annotation.</title>
        <authorList>
            <consortium name="The Broad Institute Genomics Platform"/>
            <consortium name="The Broad Institute Genome Sequencing Center for Infectious Disease"/>
            <person name="Wu L."/>
            <person name="Ma J."/>
        </authorList>
    </citation>
    <scope>NUCLEOTIDE SEQUENCE [LARGE SCALE GENOMIC DNA]</scope>
    <source>
        <strain evidence="7">JCM 17906</strain>
    </source>
</reference>
<keyword evidence="2 4" id="KW-0808">Transferase</keyword>
<dbReference type="InterPro" id="IPR000182">
    <property type="entry name" value="GNAT_dom"/>
</dbReference>
<dbReference type="PANTHER" id="PTHR37817">
    <property type="entry name" value="N-ACETYLTRANSFERASE EIS"/>
    <property type="match status" value="1"/>
</dbReference>
<name>A0ABP8REP0_9PSEU</name>
<evidence type="ECO:0000256" key="2">
    <source>
        <dbReference type="ARBA" id="ARBA00022679"/>
    </source>
</evidence>
<dbReference type="HAMAP" id="MF_01812">
    <property type="entry name" value="Eis"/>
    <property type="match status" value="1"/>
</dbReference>
<dbReference type="NCBIfam" id="NF002367">
    <property type="entry name" value="PRK01346.1-4"/>
    <property type="match status" value="1"/>
</dbReference>
<dbReference type="Pfam" id="PF17668">
    <property type="entry name" value="Acetyltransf_17"/>
    <property type="match status" value="1"/>
</dbReference>
<feature type="domain" description="N-acetyltransferase" evidence="5">
    <location>
        <begin position="3"/>
        <end position="158"/>
    </location>
</feature>
<dbReference type="Pfam" id="PF13527">
    <property type="entry name" value="Acetyltransf_9"/>
    <property type="match status" value="1"/>
</dbReference>
<protein>
    <submittedName>
        <fullName evidence="6">Enhanced intracellular survival protein Eis</fullName>
    </submittedName>
</protein>
<organism evidence="6 7">
    <name type="scientific">Pseudonocardia xishanensis</name>
    <dbReference type="NCBI Taxonomy" id="630995"/>
    <lineage>
        <taxon>Bacteria</taxon>
        <taxon>Bacillati</taxon>
        <taxon>Actinomycetota</taxon>
        <taxon>Actinomycetes</taxon>
        <taxon>Pseudonocardiales</taxon>
        <taxon>Pseudonocardiaceae</taxon>
        <taxon>Pseudonocardia</taxon>
    </lineage>
</organism>
<feature type="active site" description="Proton acceptor; via carboxylate" evidence="4">
    <location>
        <position position="388"/>
    </location>
</feature>
<dbReference type="InterPro" id="IPR036527">
    <property type="entry name" value="SCP2_sterol-bd_dom_sf"/>
</dbReference>
<sequence>MSLTVRRATDADFDALIEHDQRGFGTTHAPGWIEAVRRLLDLERFLFAEVDGVLAGVTGAVPFPMGVPGGQVGIEGVTWVSVLPTHRRRGVLRALMEAQIPTLGTAVAALTASEGTLYGRYGYGAATEYRRIRIDRRFAVFRPEAPDPGGVRMITRDEARTHAPEVHARWAAATPASVLRGPVLWEYFLDDPADERDGGTALFHLAHPDGYASYRMHHDRGTMVVRDLFAATPEAHAALWRVLLTGDFVGHLETTQCPPGDALGFLLTDPRLIRTTEQRDGVWVRVLDVPAALAARRYARELDLVLEVHDPQLGTSRTRLTGGPDGADAAPTDALPDVVLGASALGSLYLGGHRASTLARAGLVEGPGVAALDAAFVADRPPMHGTGF</sequence>
<feature type="binding site" evidence="4">
    <location>
        <begin position="80"/>
        <end position="82"/>
    </location>
    <ligand>
        <name>acetyl-CoA</name>
        <dbReference type="ChEBI" id="CHEBI:57288"/>
    </ligand>
</feature>
<dbReference type="Pfam" id="PF13530">
    <property type="entry name" value="SCP2_2"/>
    <property type="match status" value="1"/>
</dbReference>
<dbReference type="Gene3D" id="3.30.1050.10">
    <property type="entry name" value="SCP2 sterol-binding domain"/>
    <property type="match status" value="1"/>
</dbReference>
<comment type="caution">
    <text evidence="6">The sequence shown here is derived from an EMBL/GenBank/DDBJ whole genome shotgun (WGS) entry which is preliminary data.</text>
</comment>
<dbReference type="Proteomes" id="UP001501598">
    <property type="component" value="Unassembled WGS sequence"/>
</dbReference>
<feature type="active site" description="Proton donor" evidence="4">
    <location>
        <position position="118"/>
    </location>
</feature>
<keyword evidence="3 4" id="KW-0012">Acyltransferase</keyword>
<dbReference type="InterPro" id="IPR041380">
    <property type="entry name" value="Acetyltransf_17"/>
</dbReference>
<evidence type="ECO:0000256" key="3">
    <source>
        <dbReference type="ARBA" id="ARBA00023315"/>
    </source>
</evidence>
<dbReference type="EMBL" id="BAABGT010000004">
    <property type="protein sequence ID" value="GAA4536215.1"/>
    <property type="molecule type" value="Genomic_DNA"/>
</dbReference>
<evidence type="ECO:0000313" key="6">
    <source>
        <dbReference type="EMBL" id="GAA4536215.1"/>
    </source>
</evidence>